<dbReference type="EMBL" id="SMKO01000069">
    <property type="protein sequence ID" value="TDD02055.1"/>
    <property type="molecule type" value="Genomic_DNA"/>
</dbReference>
<feature type="region of interest" description="Disordered" evidence="1">
    <location>
        <begin position="1"/>
        <end position="21"/>
    </location>
</feature>
<evidence type="ECO:0000256" key="1">
    <source>
        <dbReference type="SAM" id="MobiDB-lite"/>
    </source>
</evidence>
<evidence type="ECO:0000313" key="2">
    <source>
        <dbReference type="EMBL" id="TDD02055.1"/>
    </source>
</evidence>
<dbReference type="Proteomes" id="UP000295258">
    <property type="component" value="Unassembled WGS sequence"/>
</dbReference>
<name>A0A4R4VIX2_9ACTN</name>
<organism evidence="2 3">
    <name type="scientific">Nonomuraea deserti</name>
    <dbReference type="NCBI Taxonomy" id="1848322"/>
    <lineage>
        <taxon>Bacteria</taxon>
        <taxon>Bacillati</taxon>
        <taxon>Actinomycetota</taxon>
        <taxon>Actinomycetes</taxon>
        <taxon>Streptosporangiales</taxon>
        <taxon>Streptosporangiaceae</taxon>
        <taxon>Nonomuraea</taxon>
    </lineage>
</organism>
<protein>
    <submittedName>
        <fullName evidence="2">Uncharacterized protein</fullName>
    </submittedName>
</protein>
<dbReference type="AlphaFoldDB" id="A0A4R4VIX2"/>
<dbReference type="RefSeq" id="WP_132597540.1">
    <property type="nucleotide sequence ID" value="NZ_SMKO01000069.1"/>
</dbReference>
<reference evidence="2 3" key="1">
    <citation type="submission" date="2019-03" db="EMBL/GenBank/DDBJ databases">
        <title>Draft genome sequences of novel Actinobacteria.</title>
        <authorList>
            <person name="Sahin N."/>
            <person name="Ay H."/>
            <person name="Saygin H."/>
        </authorList>
    </citation>
    <scope>NUCLEOTIDE SEQUENCE [LARGE SCALE GENOMIC DNA]</scope>
    <source>
        <strain evidence="2 3">KC310</strain>
    </source>
</reference>
<keyword evidence="3" id="KW-1185">Reference proteome</keyword>
<proteinExistence type="predicted"/>
<evidence type="ECO:0000313" key="3">
    <source>
        <dbReference type="Proteomes" id="UP000295258"/>
    </source>
</evidence>
<sequence>MWMNTVRRPADLSQELGGGHRVHADDRHQAWKAGLNQRLELLSDRVDLDAERVDEGDLRHGDAAGGDGRQRILRVVRRSRSTGFFMACSKCIHASMPVEMSEA</sequence>
<gene>
    <name evidence="2" type="ORF">E1292_24415</name>
</gene>
<comment type="caution">
    <text evidence="2">The sequence shown here is derived from an EMBL/GenBank/DDBJ whole genome shotgun (WGS) entry which is preliminary data.</text>
</comment>
<accession>A0A4R4VIX2</accession>